<dbReference type="InterPro" id="IPR024607">
    <property type="entry name" value="Sulfatase_CS"/>
</dbReference>
<name>W7Y2G8_9BACT</name>
<organism evidence="6 7">
    <name type="scientific">Saccharicrinis fermentans DSM 9555 = JCM 21142</name>
    <dbReference type="NCBI Taxonomy" id="869213"/>
    <lineage>
        <taxon>Bacteria</taxon>
        <taxon>Pseudomonadati</taxon>
        <taxon>Bacteroidota</taxon>
        <taxon>Bacteroidia</taxon>
        <taxon>Marinilabiliales</taxon>
        <taxon>Marinilabiliaceae</taxon>
        <taxon>Saccharicrinis</taxon>
    </lineage>
</organism>
<dbReference type="PANTHER" id="PTHR42693:SF53">
    <property type="entry name" value="ENDO-4-O-SULFATASE"/>
    <property type="match status" value="1"/>
</dbReference>
<comment type="caution">
    <text evidence="6">The sequence shown here is derived from an EMBL/GenBank/DDBJ whole genome shotgun (WGS) entry which is preliminary data.</text>
</comment>
<dbReference type="InterPro" id="IPR017850">
    <property type="entry name" value="Alkaline_phosphatase_core_sf"/>
</dbReference>
<evidence type="ECO:0000313" key="6">
    <source>
        <dbReference type="EMBL" id="GAF02137.1"/>
    </source>
</evidence>
<accession>W7Y2G8</accession>
<gene>
    <name evidence="6" type="ORF">JCM21142_2764</name>
</gene>
<evidence type="ECO:0000259" key="5">
    <source>
        <dbReference type="Pfam" id="PF00884"/>
    </source>
</evidence>
<feature type="domain" description="Sulfatase N-terminal" evidence="5">
    <location>
        <begin position="29"/>
        <end position="377"/>
    </location>
</feature>
<sequence length="485" mass="54590">MKVLVAIVFLLLIIFTSCSETSIKKQKKPNIIYILADDAGYGDFSCYGQTAFQTPNIDKLAQQGMKFTQHYCGASVCAPSRSTLMTGLHTGHTAIRGNRELKDREGQLPMAAEYVTVAELLKKAGYVTGAFGKWGLGFIGSEGDAINQGFDVFYGYNCQRMAHRYYPPYLWDNDEKDFLDGNDWKHTVTYAPDVIQEKTLAFIEDNKNKPFFAYVPLIQPHAELLVPEDSIFLKFKGKFEEPKNYKEIQRYGSDYGSDIVLEKYCYQKYPKATFVSMIYRMDVYVGQIMAKLEELGIADNTIIMFASDNGPHDAGGANPVYFNSAAGFRGMKRDLYEGGIRTPFIVKWPAKVKAGTQSDHVSAFWDFLPTCADIAGVNIDHSIDGISFLPTLTGAGVQKKHDFLYWEFAHKGGKQALRMGQWKAVINKINSTKNAKLELYNLNEDKEETNDVAADYPGVVEKMKQTIVEQHVSSNLFPLFKEEVQ</sequence>
<evidence type="ECO:0000256" key="2">
    <source>
        <dbReference type="ARBA" id="ARBA00022723"/>
    </source>
</evidence>
<keyword evidence="4" id="KW-0106">Calcium</keyword>
<dbReference type="InterPro" id="IPR050738">
    <property type="entry name" value="Sulfatase"/>
</dbReference>
<dbReference type="RefSeq" id="WP_044212227.1">
    <property type="nucleotide sequence ID" value="NZ_BAMD01000006.1"/>
</dbReference>
<comment type="similarity">
    <text evidence="1">Belongs to the sulfatase family.</text>
</comment>
<dbReference type="OrthoDB" id="9765065at2"/>
<protein>
    <submittedName>
        <fullName evidence="6">Arylsulfatase</fullName>
    </submittedName>
</protein>
<dbReference type="PROSITE" id="PS00523">
    <property type="entry name" value="SULFATASE_1"/>
    <property type="match status" value="1"/>
</dbReference>
<dbReference type="Gene3D" id="3.30.1120.10">
    <property type="match status" value="1"/>
</dbReference>
<dbReference type="GO" id="GO:0004065">
    <property type="term" value="F:arylsulfatase activity"/>
    <property type="evidence" value="ECO:0007669"/>
    <property type="project" value="TreeGrafter"/>
</dbReference>
<dbReference type="PROSITE" id="PS51257">
    <property type="entry name" value="PROKAR_LIPOPROTEIN"/>
    <property type="match status" value="1"/>
</dbReference>
<dbReference type="Gene3D" id="3.40.720.10">
    <property type="entry name" value="Alkaline Phosphatase, subunit A"/>
    <property type="match status" value="1"/>
</dbReference>
<dbReference type="InterPro" id="IPR000917">
    <property type="entry name" value="Sulfatase_N"/>
</dbReference>
<evidence type="ECO:0000256" key="4">
    <source>
        <dbReference type="ARBA" id="ARBA00022837"/>
    </source>
</evidence>
<proteinExistence type="inferred from homology"/>
<dbReference type="eggNOG" id="COG3119">
    <property type="taxonomic scope" value="Bacteria"/>
</dbReference>
<dbReference type="Pfam" id="PF00884">
    <property type="entry name" value="Sulfatase"/>
    <property type="match status" value="1"/>
</dbReference>
<dbReference type="Proteomes" id="UP000019402">
    <property type="component" value="Unassembled WGS sequence"/>
</dbReference>
<keyword evidence="2" id="KW-0479">Metal-binding</keyword>
<evidence type="ECO:0000256" key="3">
    <source>
        <dbReference type="ARBA" id="ARBA00022801"/>
    </source>
</evidence>
<keyword evidence="3" id="KW-0378">Hydrolase</keyword>
<evidence type="ECO:0000256" key="1">
    <source>
        <dbReference type="ARBA" id="ARBA00008779"/>
    </source>
</evidence>
<keyword evidence="7" id="KW-1185">Reference proteome</keyword>
<dbReference type="EMBL" id="BAMD01000006">
    <property type="protein sequence ID" value="GAF02137.1"/>
    <property type="molecule type" value="Genomic_DNA"/>
</dbReference>
<dbReference type="SUPFAM" id="SSF53649">
    <property type="entry name" value="Alkaline phosphatase-like"/>
    <property type="match status" value="1"/>
</dbReference>
<dbReference type="STRING" id="869213.GCA_000517085_00791"/>
<dbReference type="CDD" id="cd16145">
    <property type="entry name" value="ARS_like"/>
    <property type="match status" value="1"/>
</dbReference>
<evidence type="ECO:0000313" key="7">
    <source>
        <dbReference type="Proteomes" id="UP000019402"/>
    </source>
</evidence>
<dbReference type="AlphaFoldDB" id="W7Y2G8"/>
<dbReference type="PANTHER" id="PTHR42693">
    <property type="entry name" value="ARYLSULFATASE FAMILY MEMBER"/>
    <property type="match status" value="1"/>
</dbReference>
<reference evidence="6 7" key="1">
    <citation type="journal article" date="2014" name="Genome Announc.">
        <title>Draft Genome Sequence of Cytophaga fermentans JCM 21142T, a Facultative Anaerobe Isolated from Marine Mud.</title>
        <authorList>
            <person name="Starns D."/>
            <person name="Oshima K."/>
            <person name="Suda W."/>
            <person name="Iino T."/>
            <person name="Yuki M."/>
            <person name="Inoue J."/>
            <person name="Kitamura K."/>
            <person name="Iida T."/>
            <person name="Darby A."/>
            <person name="Hattori M."/>
            <person name="Ohkuma M."/>
        </authorList>
    </citation>
    <scope>NUCLEOTIDE SEQUENCE [LARGE SCALE GENOMIC DNA]</scope>
    <source>
        <strain evidence="6 7">JCM 21142</strain>
    </source>
</reference>
<dbReference type="GO" id="GO:0046872">
    <property type="term" value="F:metal ion binding"/>
    <property type="evidence" value="ECO:0007669"/>
    <property type="project" value="UniProtKB-KW"/>
</dbReference>